<reference evidence="1 2" key="1">
    <citation type="journal article" date="2015" name="Int. J. Syst. Evol. Microbiol.">
        <title>Erwinia iniecta sp. nov., isolated from Russian wheat aphids (Diuraphis noxia).</title>
        <authorList>
            <person name="Campillo T."/>
            <person name="Luna E."/>
            <person name="Portier P."/>
            <person name="Fischer-Le Saux M."/>
            <person name="Lapitan N."/>
            <person name="Tisserat N.A."/>
            <person name="Leach J.E."/>
        </authorList>
    </citation>
    <scope>NUCLEOTIDE SEQUENCE [LARGE SCALE GENOMIC DNA]</scope>
    <source>
        <strain evidence="1 2">B149</strain>
    </source>
</reference>
<protein>
    <submittedName>
        <fullName evidence="1">Adenylate kinase</fullName>
    </submittedName>
</protein>
<feature type="non-terminal residue" evidence="1">
    <location>
        <position position="146"/>
    </location>
</feature>
<dbReference type="Gene3D" id="3.40.50.300">
    <property type="entry name" value="P-loop containing nucleotide triphosphate hydrolases"/>
    <property type="match status" value="1"/>
</dbReference>
<evidence type="ECO:0000313" key="1">
    <source>
        <dbReference type="EMBL" id="KOC95369.1"/>
    </source>
</evidence>
<dbReference type="OrthoDB" id="5296079at2"/>
<dbReference type="InterPro" id="IPR031322">
    <property type="entry name" value="Shikimate/glucono_kinase"/>
</dbReference>
<dbReference type="InterPro" id="IPR027417">
    <property type="entry name" value="P-loop_NTPase"/>
</dbReference>
<dbReference type="Pfam" id="PF01202">
    <property type="entry name" value="SKI"/>
    <property type="match status" value="1"/>
</dbReference>
<name>A0A0L7TJ42_9GAMM</name>
<comment type="caution">
    <text evidence="1">The sequence shown here is derived from an EMBL/GenBank/DDBJ whole genome shotgun (WGS) entry which is preliminary data.</text>
</comment>
<proteinExistence type="predicted"/>
<keyword evidence="1" id="KW-0808">Transferase</keyword>
<dbReference type="EMBL" id="JRXF01000001">
    <property type="protein sequence ID" value="KOC95369.1"/>
    <property type="molecule type" value="Genomic_DNA"/>
</dbReference>
<dbReference type="RefSeq" id="WP_053115596.1">
    <property type="nucleotide sequence ID" value="NZ_JRXF01000001.1"/>
</dbReference>
<accession>A0A0L7TJ42</accession>
<dbReference type="PATRIC" id="fig|1560201.4.peg.86"/>
<dbReference type="PANTHER" id="PTHR37816">
    <property type="entry name" value="YALI0E33011P"/>
    <property type="match status" value="1"/>
</dbReference>
<dbReference type="InterPro" id="IPR052922">
    <property type="entry name" value="Cytidylate_Kinase-2"/>
</dbReference>
<sequence length="146" mass="17334">MKINVIGTSGSGKSTVARAIAQRLALPYIEMDALFWQKDWGESSDQQLFARLEQALQQPGWVLDGNYNRSQSIKWRDVDTIIWVDYSFTRTLYQAIKRAITRCWHQQELWPGTNCRESFRKSFLSRDSIILWTLKTWRLNRRRYQA</sequence>
<dbReference type="GO" id="GO:0016301">
    <property type="term" value="F:kinase activity"/>
    <property type="evidence" value="ECO:0007669"/>
    <property type="project" value="UniProtKB-KW"/>
</dbReference>
<dbReference type="AlphaFoldDB" id="A0A0L7TJ42"/>
<organism evidence="1 2">
    <name type="scientific">Winslowiella iniecta</name>
    <dbReference type="NCBI Taxonomy" id="1560201"/>
    <lineage>
        <taxon>Bacteria</taxon>
        <taxon>Pseudomonadati</taxon>
        <taxon>Pseudomonadota</taxon>
        <taxon>Gammaproteobacteria</taxon>
        <taxon>Enterobacterales</taxon>
        <taxon>Erwiniaceae</taxon>
        <taxon>Winslowiella</taxon>
    </lineage>
</organism>
<dbReference type="PANTHER" id="PTHR37816:SF1">
    <property type="entry name" value="TOXIN"/>
    <property type="match status" value="1"/>
</dbReference>
<evidence type="ECO:0000313" key="2">
    <source>
        <dbReference type="Proteomes" id="UP000036851"/>
    </source>
</evidence>
<keyword evidence="1" id="KW-0418">Kinase</keyword>
<dbReference type="SUPFAM" id="SSF52540">
    <property type="entry name" value="P-loop containing nucleoside triphosphate hydrolases"/>
    <property type="match status" value="1"/>
</dbReference>
<gene>
    <name evidence="1" type="ORF">NG43_00410</name>
</gene>
<dbReference type="STRING" id="1560201.NG42_00760"/>
<dbReference type="Proteomes" id="UP000036851">
    <property type="component" value="Unassembled WGS sequence"/>
</dbReference>